<name>A0ABQ8QYI1_FUSEQ</name>
<sequence length="270" mass="31376">MSTTVAQKVNGQDCLILKLPVEVFSSIIGLAIEAESCKSSNDQFARLRTAEFEGTAPFKKLELDKFGLPSKVLEALVRWPKELHALSCHPTISQIDSREWTWDILQPIFNIHMASLRELHIYDLYLEDHIELADLTGFTMLERLILPAKLTGLDKRYIPCIIAPNLQFFKWQVEYEDGDQRIIDEEHEEWVRAVVEFAAKQQQKLKTIFIDVGYSSWELLGSVSVYPWDLLNDIDRDSERFGIRIRYDEPDISREEFEVVVHEDPDDNFD</sequence>
<protein>
    <recommendedName>
        <fullName evidence="3">F-box protein</fullName>
    </recommendedName>
</protein>
<keyword evidence="2" id="KW-1185">Reference proteome</keyword>
<evidence type="ECO:0000313" key="1">
    <source>
        <dbReference type="EMBL" id="KAJ4116163.1"/>
    </source>
</evidence>
<evidence type="ECO:0000313" key="2">
    <source>
        <dbReference type="Proteomes" id="UP001152024"/>
    </source>
</evidence>
<evidence type="ECO:0008006" key="3">
    <source>
        <dbReference type="Google" id="ProtNLM"/>
    </source>
</evidence>
<dbReference type="Proteomes" id="UP001152024">
    <property type="component" value="Unassembled WGS sequence"/>
</dbReference>
<comment type="caution">
    <text evidence="1">The sequence shown here is derived from an EMBL/GenBank/DDBJ whole genome shotgun (WGS) entry which is preliminary data.</text>
</comment>
<gene>
    <name evidence="1" type="ORF">NW768_011136</name>
</gene>
<proteinExistence type="predicted"/>
<accession>A0ABQ8QYI1</accession>
<organism evidence="1 2">
    <name type="scientific">Fusarium equiseti</name>
    <name type="common">Fusarium scirpi</name>
    <dbReference type="NCBI Taxonomy" id="61235"/>
    <lineage>
        <taxon>Eukaryota</taxon>
        <taxon>Fungi</taxon>
        <taxon>Dikarya</taxon>
        <taxon>Ascomycota</taxon>
        <taxon>Pezizomycotina</taxon>
        <taxon>Sordariomycetes</taxon>
        <taxon>Hypocreomycetidae</taxon>
        <taxon>Hypocreales</taxon>
        <taxon>Nectriaceae</taxon>
        <taxon>Fusarium</taxon>
        <taxon>Fusarium incarnatum-equiseti species complex</taxon>
    </lineage>
</organism>
<reference evidence="1" key="1">
    <citation type="submission" date="2022-09" db="EMBL/GenBank/DDBJ databases">
        <title>Fusarium specimens isolated from Avocado Roots.</title>
        <authorList>
            <person name="Stajich J."/>
            <person name="Roper C."/>
            <person name="Heimlech-Rivalta G."/>
        </authorList>
    </citation>
    <scope>NUCLEOTIDE SEQUENCE</scope>
    <source>
        <strain evidence="1">CF00095</strain>
    </source>
</reference>
<dbReference type="EMBL" id="JAOQBH010000026">
    <property type="protein sequence ID" value="KAJ4116163.1"/>
    <property type="molecule type" value="Genomic_DNA"/>
</dbReference>